<feature type="compositionally biased region" description="Polar residues" evidence="1">
    <location>
        <begin position="1258"/>
        <end position="1274"/>
    </location>
</feature>
<feature type="region of interest" description="Disordered" evidence="1">
    <location>
        <begin position="1247"/>
        <end position="1321"/>
    </location>
</feature>
<feature type="region of interest" description="Disordered" evidence="1">
    <location>
        <begin position="1136"/>
        <end position="1164"/>
    </location>
</feature>
<dbReference type="Proteomes" id="UP001652660">
    <property type="component" value="Chromosome 3e"/>
</dbReference>
<feature type="compositionally biased region" description="Polar residues" evidence="1">
    <location>
        <begin position="301"/>
        <end position="311"/>
    </location>
</feature>
<proteinExistence type="predicted"/>
<feature type="region of interest" description="Disordered" evidence="1">
    <location>
        <begin position="768"/>
        <end position="815"/>
    </location>
</feature>
<protein>
    <submittedName>
        <fullName evidence="3">COP1-interacting protein 7-like</fullName>
    </submittedName>
</protein>
<accession>A0ABM4X9I2</accession>
<feature type="compositionally biased region" description="Basic and acidic residues" evidence="1">
    <location>
        <begin position="395"/>
        <end position="424"/>
    </location>
</feature>
<feature type="compositionally biased region" description="Polar residues" evidence="1">
    <location>
        <begin position="891"/>
        <end position="910"/>
    </location>
</feature>
<feature type="region of interest" description="Disordered" evidence="1">
    <location>
        <begin position="357"/>
        <end position="430"/>
    </location>
</feature>
<feature type="compositionally biased region" description="Basic and acidic residues" evidence="1">
    <location>
        <begin position="563"/>
        <end position="574"/>
    </location>
</feature>
<organism evidence="2 3">
    <name type="scientific">Coffea arabica</name>
    <name type="common">Arabian coffee</name>
    <dbReference type="NCBI Taxonomy" id="13443"/>
    <lineage>
        <taxon>Eukaryota</taxon>
        <taxon>Viridiplantae</taxon>
        <taxon>Streptophyta</taxon>
        <taxon>Embryophyta</taxon>
        <taxon>Tracheophyta</taxon>
        <taxon>Spermatophyta</taxon>
        <taxon>Magnoliopsida</taxon>
        <taxon>eudicotyledons</taxon>
        <taxon>Gunneridae</taxon>
        <taxon>Pentapetalae</taxon>
        <taxon>asterids</taxon>
        <taxon>lamiids</taxon>
        <taxon>Gentianales</taxon>
        <taxon>Rubiaceae</taxon>
        <taxon>Ixoroideae</taxon>
        <taxon>Gardenieae complex</taxon>
        <taxon>Bertiereae - Coffeeae clade</taxon>
        <taxon>Coffeeae</taxon>
        <taxon>Coffea</taxon>
    </lineage>
</organism>
<name>A0ABM4X9I2_COFAR</name>
<feature type="compositionally biased region" description="Polar residues" evidence="1">
    <location>
        <begin position="857"/>
        <end position="867"/>
    </location>
</feature>
<evidence type="ECO:0000313" key="3">
    <source>
        <dbReference type="RefSeq" id="XP_071940629.1"/>
    </source>
</evidence>
<dbReference type="RefSeq" id="XP_071940629.1">
    <property type="nucleotide sequence ID" value="XM_072084528.1"/>
</dbReference>
<feature type="region of interest" description="Disordered" evidence="1">
    <location>
        <begin position="849"/>
        <end position="994"/>
    </location>
</feature>
<feature type="region of interest" description="Disordered" evidence="1">
    <location>
        <begin position="538"/>
        <end position="609"/>
    </location>
</feature>
<feature type="compositionally biased region" description="Basic and acidic residues" evidence="1">
    <location>
        <begin position="984"/>
        <end position="994"/>
    </location>
</feature>
<dbReference type="GeneID" id="140003866"/>
<gene>
    <name evidence="3" type="primary">LOC140003866</name>
</gene>
<feature type="compositionally biased region" description="Polar residues" evidence="1">
    <location>
        <begin position="1140"/>
        <end position="1151"/>
    </location>
</feature>
<evidence type="ECO:0000256" key="1">
    <source>
        <dbReference type="SAM" id="MobiDB-lite"/>
    </source>
</evidence>
<sequence>MKSTTRLDSAVFHLTPTRTRCDLFIIANGKKEKIASGLLNPFLAHLKTARDQIEKGGYSIVLEPEPQTDASWFTKGTVERFVRFVSTPEILERVHTVESEILQIEEAITLQGSNDAGQKMVEDHEVKPLKANEGSKSSPDLNDEKAIVLYKPEATQAQTSGEYTQDGNSKVQLLKVLETRKQVLRKEQGMAFARAVAAGFDVDDMAPLASFAECFGASRLKDASSKFINLWKKKHETGQWVEIEATEALSGRSDFSAMNASGIVLSSMGNKQNDFNNESASENNEKSGVDINSGEKPPMNHQPSFSQQDYFQGQFPHPMYPPWPMHSANGSMPMFPPYPVQGMPYYQAFPGGIPFYQPPYPPMEDTRFSASPKNRQKRQSMDDRDDNYESEISDMDTKSRLQESGDLDKEGSQHLQSRKKDGRSGKKQSGVVVIRNINYITSEAKNSTGDGSESEADSESGIDDEDYQADNIGAYCTKTSRSSKRKGDHSKSKAEPIDNKEESIFEKDTDGGHWAAFQNFLLKGADEENHTSNEGMFAKENAGKARRRQNTVIDDPSGLVGRDSNEILDRRMTSVHEGNGYRTRIGRGSNDEGLLSRGGYNDARGLDDPMDMQYAETKGRRFISRTSNDDFMVGRREKLSERHNSSDPLAVNEFEHVNSKLHGESSCGIRDESFIVPFRSMALNQAVPEGRTAIDMDSELPSSYQNSENLSSGIRKTVSYEPDDMSLIPERGTEKRSVGYDPALDYEMQVSKEGTATLNKGAKAALNNVKATTKKSEKTRSSKGTSGTLDKERTGGPIRKGKPSKTSPLEDARARAERIRAFKADIQKMKKEKEEADLKRLEALKLDRQKRIAARCGSTSAGSTAPSLETRKLPTKLSPISHRGSKFSDSEPGSSSPLQRSKVRTSLVSNESRKASKSSKLSEGGLFPGNRLTRSASSLSDPKKDSSGVTPESKTSMARIRRLSEPKTVGNHSLTSTKVQSAERVSKLKLSDEPDSTKMSAIMNLDKRKAATLPELKLKTTKGPSNVVNKKLLLPKETRNIDEAKPSATSGSSEFFVSNVTLSQHTEADDYPIVEKNVVLENDKPSLPVLNASGAKIEISQFESPGMLDQSERVSNYAAIRAPPSLSNMVDEALIPGPLQRQSNSNEVNTSRVEESSKSLEVSAAEKPYHAPFARISSLEDPCTRNSDYGKAFPTSSGTTTAAKAYVVNEKSLQIETIPEALAKVQVKESPKGLRKLLKFGKKSHSTAAGDQSLELDNATSNGFKPHNNASCTGSGEVHTLKNLISEDETPTSGNASQKSSRHFSLLSSFRSKTGEKKLTT</sequence>
<dbReference type="PANTHER" id="PTHR31008:SF2">
    <property type="entry name" value="COP1-INTERACTING PROTEIN-LIKE PROTEIN"/>
    <property type="match status" value="1"/>
</dbReference>
<feature type="compositionally biased region" description="Basic and acidic residues" evidence="1">
    <location>
        <begin position="489"/>
        <end position="509"/>
    </location>
</feature>
<reference evidence="3" key="1">
    <citation type="submission" date="2025-08" db="UniProtKB">
        <authorList>
            <consortium name="RefSeq"/>
        </authorList>
    </citation>
    <scope>IDENTIFICATION</scope>
    <source>
        <tissue evidence="3">Leaves</tissue>
    </source>
</reference>
<dbReference type="PANTHER" id="PTHR31008">
    <property type="entry name" value="COP1-INTERACTING PROTEIN-RELATED"/>
    <property type="match status" value="1"/>
</dbReference>
<feature type="compositionally biased region" description="Polar residues" evidence="1">
    <location>
        <begin position="947"/>
        <end position="956"/>
    </location>
</feature>
<evidence type="ECO:0000313" key="2">
    <source>
        <dbReference type="Proteomes" id="UP001652660"/>
    </source>
</evidence>
<feature type="region of interest" description="Disordered" evidence="1">
    <location>
        <begin position="269"/>
        <end position="313"/>
    </location>
</feature>
<feature type="compositionally biased region" description="Polar residues" evidence="1">
    <location>
        <begin position="970"/>
        <end position="980"/>
    </location>
</feature>
<feature type="compositionally biased region" description="Acidic residues" evidence="1">
    <location>
        <begin position="383"/>
        <end position="394"/>
    </location>
</feature>
<feature type="region of interest" description="Disordered" evidence="1">
    <location>
        <begin position="444"/>
        <end position="509"/>
    </location>
</feature>
<feature type="compositionally biased region" description="Low complexity" evidence="1">
    <location>
        <begin position="1297"/>
        <end position="1312"/>
    </location>
</feature>
<keyword evidence="2" id="KW-1185">Reference proteome</keyword>
<feature type="compositionally biased region" description="Acidic residues" evidence="1">
    <location>
        <begin position="452"/>
        <end position="468"/>
    </location>
</feature>